<dbReference type="GO" id="GO:0043386">
    <property type="term" value="P:mycotoxin biosynthetic process"/>
    <property type="evidence" value="ECO:0007669"/>
    <property type="project" value="InterPro"/>
</dbReference>
<keyword evidence="4" id="KW-0472">Membrane</keyword>
<keyword evidence="4" id="KW-0812">Transmembrane</keyword>
<organism evidence="5 6">
    <name type="scientific">Cyphellophora europaea (strain CBS 101466)</name>
    <name type="common">Phialophora europaea</name>
    <dbReference type="NCBI Taxonomy" id="1220924"/>
    <lineage>
        <taxon>Eukaryota</taxon>
        <taxon>Fungi</taxon>
        <taxon>Dikarya</taxon>
        <taxon>Ascomycota</taxon>
        <taxon>Pezizomycotina</taxon>
        <taxon>Eurotiomycetes</taxon>
        <taxon>Chaetothyriomycetidae</taxon>
        <taxon>Chaetothyriales</taxon>
        <taxon>Cyphellophoraceae</taxon>
        <taxon>Cyphellophora</taxon>
    </lineage>
</organism>
<evidence type="ECO:0000313" key="6">
    <source>
        <dbReference type="Proteomes" id="UP000030752"/>
    </source>
</evidence>
<dbReference type="Pfam" id="PF11807">
    <property type="entry name" value="UstYa"/>
    <property type="match status" value="1"/>
</dbReference>
<comment type="similarity">
    <text evidence="3">Belongs to the ustYa family.</text>
</comment>
<feature type="transmembrane region" description="Helical" evidence="4">
    <location>
        <begin position="45"/>
        <end position="63"/>
    </location>
</feature>
<comment type="pathway">
    <text evidence="1">Mycotoxin biosynthesis.</text>
</comment>
<keyword evidence="2" id="KW-0560">Oxidoreductase</keyword>
<evidence type="ECO:0000256" key="4">
    <source>
        <dbReference type="SAM" id="Phobius"/>
    </source>
</evidence>
<evidence type="ECO:0008006" key="7">
    <source>
        <dbReference type="Google" id="ProtNLM"/>
    </source>
</evidence>
<dbReference type="RefSeq" id="XP_008711405.1">
    <property type="nucleotide sequence ID" value="XM_008713183.1"/>
</dbReference>
<dbReference type="GO" id="GO:0016491">
    <property type="term" value="F:oxidoreductase activity"/>
    <property type="evidence" value="ECO:0007669"/>
    <property type="project" value="UniProtKB-KW"/>
</dbReference>
<evidence type="ECO:0000256" key="1">
    <source>
        <dbReference type="ARBA" id="ARBA00004685"/>
    </source>
</evidence>
<dbReference type="HOGENOM" id="CLU_042941_4_0_1"/>
<dbReference type="GeneID" id="19968219"/>
<dbReference type="VEuPathDB" id="FungiDB:HMPREF1541_00880"/>
<gene>
    <name evidence="5" type="ORF">HMPREF1541_00880</name>
</gene>
<dbReference type="STRING" id="1220924.W2SF78"/>
<reference evidence="5 6" key="1">
    <citation type="submission" date="2013-03" db="EMBL/GenBank/DDBJ databases">
        <title>The Genome Sequence of Phialophora europaea CBS 101466.</title>
        <authorList>
            <consortium name="The Broad Institute Genomics Platform"/>
            <person name="Cuomo C."/>
            <person name="de Hoog S."/>
            <person name="Gorbushina A."/>
            <person name="Walker B."/>
            <person name="Young S.K."/>
            <person name="Zeng Q."/>
            <person name="Gargeya S."/>
            <person name="Fitzgerald M."/>
            <person name="Haas B."/>
            <person name="Abouelleil A."/>
            <person name="Allen A.W."/>
            <person name="Alvarado L."/>
            <person name="Arachchi H.M."/>
            <person name="Berlin A.M."/>
            <person name="Chapman S.B."/>
            <person name="Gainer-Dewar J."/>
            <person name="Goldberg J."/>
            <person name="Griggs A."/>
            <person name="Gujja S."/>
            <person name="Hansen M."/>
            <person name="Howarth C."/>
            <person name="Imamovic A."/>
            <person name="Ireland A."/>
            <person name="Larimer J."/>
            <person name="McCowan C."/>
            <person name="Murphy C."/>
            <person name="Pearson M."/>
            <person name="Poon T.W."/>
            <person name="Priest M."/>
            <person name="Roberts A."/>
            <person name="Saif S."/>
            <person name="Shea T."/>
            <person name="Sisk P."/>
            <person name="Sykes S."/>
            <person name="Wortman J."/>
            <person name="Nusbaum C."/>
            <person name="Birren B."/>
        </authorList>
    </citation>
    <scope>NUCLEOTIDE SEQUENCE [LARGE SCALE GENOMIC DNA]</scope>
    <source>
        <strain evidence="5 6">CBS 101466</strain>
    </source>
</reference>
<keyword evidence="4" id="KW-1133">Transmembrane helix</keyword>
<proteinExistence type="inferred from homology"/>
<accession>W2SF78</accession>
<dbReference type="Proteomes" id="UP000030752">
    <property type="component" value="Unassembled WGS sequence"/>
</dbReference>
<dbReference type="AlphaFoldDB" id="W2SF78"/>
<dbReference type="InterPro" id="IPR021765">
    <property type="entry name" value="UstYa-like"/>
</dbReference>
<name>W2SF78_CYPE1</name>
<sequence length="269" mass="30388">MAAEPNQPRSSLEDEHLEQDGLLEKSIALVRTDARHSRRLQALSALWWLSNVLLGIALVYLLYERSADGRPPKRDTEIAGDVNHIWPSLSKEVVTFQPDNRYVGNLTSPTFKAGTHDLWLDLVPKGLGFIEVPDPLAHPELPPPYIKYNKPVYTTSVTHQLHCLYMIMMGFNELATNHGQFVMNMDSGGEHDEGLTREGEDPADHLSHCFDYIRQAIMCHGDTALEGLQTTFGPDVGGSDGWNVNHVCKSWDEVYGWLEDNRIDDRVWI</sequence>
<dbReference type="eggNOG" id="ENOG502SNCH">
    <property type="taxonomic scope" value="Eukaryota"/>
</dbReference>
<keyword evidence="6" id="KW-1185">Reference proteome</keyword>
<dbReference type="PANTHER" id="PTHR33365:SF11">
    <property type="entry name" value="TAT PATHWAY SIGNAL SEQUENCE"/>
    <property type="match status" value="1"/>
</dbReference>
<evidence type="ECO:0000256" key="3">
    <source>
        <dbReference type="ARBA" id="ARBA00035112"/>
    </source>
</evidence>
<evidence type="ECO:0000256" key="2">
    <source>
        <dbReference type="ARBA" id="ARBA00023002"/>
    </source>
</evidence>
<dbReference type="OrthoDB" id="3687641at2759"/>
<evidence type="ECO:0000313" key="5">
    <source>
        <dbReference type="EMBL" id="ETN46693.1"/>
    </source>
</evidence>
<dbReference type="PANTHER" id="PTHR33365">
    <property type="entry name" value="YALI0B05434P"/>
    <property type="match status" value="1"/>
</dbReference>
<dbReference type="EMBL" id="KB822711">
    <property type="protein sequence ID" value="ETN46693.1"/>
    <property type="molecule type" value="Genomic_DNA"/>
</dbReference>
<dbReference type="InParanoid" id="W2SF78"/>
<protein>
    <recommendedName>
        <fullName evidence="7">Oxidase ustYa</fullName>
    </recommendedName>
</protein>